<dbReference type="InterPro" id="IPR006407">
    <property type="entry name" value="GlgB"/>
</dbReference>
<dbReference type="InterPro" id="IPR013783">
    <property type="entry name" value="Ig-like_fold"/>
</dbReference>
<evidence type="ECO:0000256" key="9">
    <source>
        <dbReference type="ARBA" id="ARBA00023277"/>
    </source>
</evidence>
<dbReference type="RefSeq" id="WP_132091252.1">
    <property type="nucleotide sequence ID" value="NZ_JANKAQ010000008.1"/>
</dbReference>
<dbReference type="Gene3D" id="2.60.40.10">
    <property type="entry name" value="Immunoglobulins"/>
    <property type="match status" value="1"/>
</dbReference>
<dbReference type="InterPro" id="IPR006047">
    <property type="entry name" value="GH13_cat_dom"/>
</dbReference>
<dbReference type="GO" id="GO:0003844">
    <property type="term" value="F:1,4-alpha-glucan branching enzyme activity"/>
    <property type="evidence" value="ECO:0007669"/>
    <property type="project" value="UniProtKB-UniRule"/>
</dbReference>
<dbReference type="InterPro" id="IPR044143">
    <property type="entry name" value="GlgB_N_E_set_prok"/>
</dbReference>
<dbReference type="NCBIfam" id="NF008967">
    <property type="entry name" value="PRK12313.1"/>
    <property type="match status" value="1"/>
</dbReference>
<comment type="similarity">
    <text evidence="4 10">Belongs to the glycosyl hydrolase 13 family. GlgB subfamily.</text>
</comment>
<sequence length="678" mass="78231">MEHRITGFDNYLFKAGRHYEIYEKLGAHLAEEDGEAGTYFAVWAPNAAGVSVVGDFNGWNIDKNPMDSVEGLGIYDTFVPGVGKGELYKYVIRTQSGDILYKADPYGNLCQVRPENASVVTDIRDYHWTDDSWEAAKKKPHETNRPMAVYEVHLGSWKKSFDGANHGFVGYRQLAKELAEYVNYMGYTHVELIGIAEHPLDASWGYQVTGYYAPTSRYGTPEDFMYFIDYMHSQGIGVILDWVPAHFPKDEHGLARFDGMALYEHPDPRRGEHPDWGTYIFNYHRPEVSNFLVANALFWLEKFHVDGLRVDAVASMLYLDYGRQDGQWVPNDEGGRENKEAVEFLKHLNSIIHQRCPGAMMIAEESTAWPMVTEIPENGGLGFTYKWNMGWMNDFLEYMKVDPFFRKYDHHKLTFSFAYAYSEKYILVLSHDEVVHMKGSMIGKMPGEMKDKFGNLRVAYGFMTAHPGKKLLFMGQDFAQIREWSEERSIDWFLLDNEPAHRELNNYYRDLLHFYRSQSALYELDDEKAGFMWINGGDTERNMITFCRMTKSGKNCLLFHFNFSPVVYKGFRSGVPCPGIYTEIFNNSRKVYGGEEMLNEAPIHSEPIEWDYQDNSIQYDLPAFGMVAFCFDYVPPKKSQTKGSRARKSYLRKSAAKRTRTESKKGTAKKTGRKKVKK</sequence>
<accession>A0A4R2LFE4</accession>
<dbReference type="SUPFAM" id="SSF51011">
    <property type="entry name" value="Glycosyl hydrolase domain"/>
    <property type="match status" value="1"/>
</dbReference>
<name>A0A4R2LFE4_9FIRM</name>
<evidence type="ECO:0000256" key="12">
    <source>
        <dbReference type="SAM" id="MobiDB-lite"/>
    </source>
</evidence>
<evidence type="ECO:0000256" key="7">
    <source>
        <dbReference type="ARBA" id="ARBA00022679"/>
    </source>
</evidence>
<feature type="compositionally biased region" description="Basic residues" evidence="12">
    <location>
        <begin position="666"/>
        <end position="678"/>
    </location>
</feature>
<dbReference type="OrthoDB" id="9800174at2"/>
<organism evidence="14 15">
    <name type="scientific">Frisingicoccus caecimuris</name>
    <dbReference type="NCBI Taxonomy" id="1796636"/>
    <lineage>
        <taxon>Bacteria</taxon>
        <taxon>Bacillati</taxon>
        <taxon>Bacillota</taxon>
        <taxon>Clostridia</taxon>
        <taxon>Lachnospirales</taxon>
        <taxon>Lachnospiraceae</taxon>
        <taxon>Frisingicoccus</taxon>
    </lineage>
</organism>
<comment type="caution">
    <text evidence="14">The sequence shown here is derived from an EMBL/GenBank/DDBJ whole genome shotgun (WGS) entry which is preliminary data.</text>
</comment>
<comment type="function">
    <text evidence="2 10">Catalyzes the formation of the alpha-1,6-glucosidic linkages in glycogen by scission of a 1,4-alpha-linked oligosaccharide from growing alpha-1,4-glucan chains and the subsequent attachment of the oligosaccharide to the alpha-1,6 position.</text>
</comment>
<evidence type="ECO:0000256" key="11">
    <source>
        <dbReference type="PIRSR" id="PIRSR000463-1"/>
    </source>
</evidence>
<keyword evidence="6 10" id="KW-0328">Glycosyltransferase</keyword>
<dbReference type="GO" id="GO:0004553">
    <property type="term" value="F:hydrolase activity, hydrolyzing O-glycosyl compounds"/>
    <property type="evidence" value="ECO:0007669"/>
    <property type="project" value="InterPro"/>
</dbReference>
<evidence type="ECO:0000256" key="4">
    <source>
        <dbReference type="ARBA" id="ARBA00009000"/>
    </source>
</evidence>
<keyword evidence="5 10" id="KW-0321">Glycogen metabolism</keyword>
<comment type="pathway">
    <text evidence="3 10">Glycan biosynthesis; glycogen biosynthesis.</text>
</comment>
<evidence type="ECO:0000256" key="6">
    <source>
        <dbReference type="ARBA" id="ARBA00022676"/>
    </source>
</evidence>
<dbReference type="GO" id="GO:0005829">
    <property type="term" value="C:cytosol"/>
    <property type="evidence" value="ECO:0007669"/>
    <property type="project" value="TreeGrafter"/>
</dbReference>
<dbReference type="CDD" id="cd11322">
    <property type="entry name" value="AmyAc_Glg_BE"/>
    <property type="match status" value="1"/>
</dbReference>
<dbReference type="SUPFAM" id="SSF51445">
    <property type="entry name" value="(Trans)glycosidases"/>
    <property type="match status" value="1"/>
</dbReference>
<dbReference type="InterPro" id="IPR006048">
    <property type="entry name" value="A-amylase/branching_C"/>
</dbReference>
<evidence type="ECO:0000256" key="5">
    <source>
        <dbReference type="ARBA" id="ARBA00022600"/>
    </source>
</evidence>
<dbReference type="InterPro" id="IPR013780">
    <property type="entry name" value="Glyco_hydro_b"/>
</dbReference>
<dbReference type="PIRSF" id="PIRSF000463">
    <property type="entry name" value="GlgB"/>
    <property type="match status" value="1"/>
</dbReference>
<dbReference type="Pfam" id="PF02922">
    <property type="entry name" value="CBM_48"/>
    <property type="match status" value="1"/>
</dbReference>
<feature type="domain" description="Glycosyl hydrolase family 13 catalytic" evidence="13">
    <location>
        <begin position="151"/>
        <end position="513"/>
    </location>
</feature>
<dbReference type="InterPro" id="IPR037439">
    <property type="entry name" value="Branching_enzy"/>
</dbReference>
<comment type="subunit">
    <text evidence="10">Monomer.</text>
</comment>
<evidence type="ECO:0000256" key="10">
    <source>
        <dbReference type="HAMAP-Rule" id="MF_00685"/>
    </source>
</evidence>
<feature type="region of interest" description="Disordered" evidence="12">
    <location>
        <begin position="637"/>
        <end position="678"/>
    </location>
</feature>
<feature type="active site" description="Nucleophile" evidence="10 11">
    <location>
        <position position="311"/>
    </location>
</feature>
<dbReference type="Pfam" id="PF00128">
    <property type="entry name" value="Alpha-amylase"/>
    <property type="match status" value="2"/>
</dbReference>
<comment type="catalytic activity">
    <reaction evidence="1 10">
        <text>Transfers a segment of a (1-&gt;4)-alpha-D-glucan chain to a primary hydroxy group in a similar glucan chain.</text>
        <dbReference type="EC" id="2.4.1.18"/>
    </reaction>
</comment>
<evidence type="ECO:0000313" key="14">
    <source>
        <dbReference type="EMBL" id="TCO84623.1"/>
    </source>
</evidence>
<protein>
    <recommendedName>
        <fullName evidence="10">1,4-alpha-glucan branching enzyme GlgB</fullName>
        <ecNumber evidence="10">2.4.1.18</ecNumber>
    </recommendedName>
    <alternativeName>
        <fullName evidence="10">1,4-alpha-D-glucan:1,4-alpha-D-glucan 6-glucosyl-transferase</fullName>
    </alternativeName>
    <alternativeName>
        <fullName evidence="10">Alpha-(1-&gt;4)-glucan branching enzyme</fullName>
    </alternativeName>
    <alternativeName>
        <fullName evidence="10">Glycogen branching enzyme</fullName>
        <shortName evidence="10">BE</shortName>
    </alternativeName>
</protein>
<dbReference type="FunFam" id="2.60.40.10:FF:000169">
    <property type="entry name" value="1,4-alpha-glucan branching enzyme GlgB"/>
    <property type="match status" value="1"/>
</dbReference>
<keyword evidence="7 10" id="KW-0808">Transferase</keyword>
<evidence type="ECO:0000256" key="2">
    <source>
        <dbReference type="ARBA" id="ARBA00002953"/>
    </source>
</evidence>
<evidence type="ECO:0000256" key="3">
    <source>
        <dbReference type="ARBA" id="ARBA00004964"/>
    </source>
</evidence>
<dbReference type="Gene3D" id="3.20.20.80">
    <property type="entry name" value="Glycosidases"/>
    <property type="match status" value="1"/>
</dbReference>
<dbReference type="SUPFAM" id="SSF81296">
    <property type="entry name" value="E set domains"/>
    <property type="match status" value="1"/>
</dbReference>
<dbReference type="UniPathway" id="UPA00164"/>
<dbReference type="NCBIfam" id="TIGR01515">
    <property type="entry name" value="branching_enzym"/>
    <property type="match status" value="1"/>
</dbReference>
<evidence type="ECO:0000259" key="13">
    <source>
        <dbReference type="SMART" id="SM00642"/>
    </source>
</evidence>
<dbReference type="PANTHER" id="PTHR43651:SF3">
    <property type="entry name" value="1,4-ALPHA-GLUCAN-BRANCHING ENZYME"/>
    <property type="match status" value="1"/>
</dbReference>
<proteinExistence type="inferred from homology"/>
<feature type="active site" description="Proton donor" evidence="10 11">
    <location>
        <position position="364"/>
    </location>
</feature>
<feature type="compositionally biased region" description="Basic residues" evidence="12">
    <location>
        <begin position="644"/>
        <end position="658"/>
    </location>
</feature>
<dbReference type="AlphaFoldDB" id="A0A4R2LFE4"/>
<keyword evidence="8 10" id="KW-0320">Glycogen biosynthesis</keyword>
<evidence type="ECO:0000313" key="15">
    <source>
        <dbReference type="Proteomes" id="UP000295711"/>
    </source>
</evidence>
<dbReference type="PANTHER" id="PTHR43651">
    <property type="entry name" value="1,4-ALPHA-GLUCAN-BRANCHING ENZYME"/>
    <property type="match status" value="1"/>
</dbReference>
<dbReference type="NCBIfam" id="NF003811">
    <property type="entry name" value="PRK05402.1"/>
    <property type="match status" value="1"/>
</dbReference>
<dbReference type="EMBL" id="SLXA01000006">
    <property type="protein sequence ID" value="TCO84623.1"/>
    <property type="molecule type" value="Genomic_DNA"/>
</dbReference>
<dbReference type="InterPro" id="IPR014756">
    <property type="entry name" value="Ig_E-set"/>
</dbReference>
<gene>
    <name evidence="10" type="primary">glgB</name>
    <name evidence="14" type="ORF">EV212_10650</name>
</gene>
<keyword evidence="9 10" id="KW-0119">Carbohydrate metabolism</keyword>
<dbReference type="FunFam" id="3.20.20.80:FF:000003">
    <property type="entry name" value="1,4-alpha-glucan branching enzyme GlgB"/>
    <property type="match status" value="1"/>
</dbReference>
<dbReference type="HAMAP" id="MF_00685">
    <property type="entry name" value="GlgB"/>
    <property type="match status" value="1"/>
</dbReference>
<evidence type="ECO:0000256" key="8">
    <source>
        <dbReference type="ARBA" id="ARBA00023056"/>
    </source>
</evidence>
<dbReference type="InterPro" id="IPR004193">
    <property type="entry name" value="Glyco_hydro_13_N"/>
</dbReference>
<dbReference type="SMART" id="SM00642">
    <property type="entry name" value="Aamy"/>
    <property type="match status" value="1"/>
</dbReference>
<dbReference type="Gene3D" id="2.60.40.1180">
    <property type="entry name" value="Golgi alpha-mannosidase II"/>
    <property type="match status" value="1"/>
</dbReference>
<dbReference type="GO" id="GO:0043169">
    <property type="term" value="F:cation binding"/>
    <property type="evidence" value="ECO:0007669"/>
    <property type="project" value="InterPro"/>
</dbReference>
<reference evidence="14 15" key="1">
    <citation type="submission" date="2019-03" db="EMBL/GenBank/DDBJ databases">
        <title>Genomic Encyclopedia of Type Strains, Phase IV (KMG-IV): sequencing the most valuable type-strain genomes for metagenomic binning, comparative biology and taxonomic classification.</title>
        <authorList>
            <person name="Goeker M."/>
        </authorList>
    </citation>
    <scope>NUCLEOTIDE SEQUENCE [LARGE SCALE GENOMIC DNA]</scope>
    <source>
        <strain evidence="14 15">DSM 28559</strain>
    </source>
</reference>
<dbReference type="InterPro" id="IPR017853">
    <property type="entry name" value="GH"/>
</dbReference>
<keyword evidence="15" id="KW-1185">Reference proteome</keyword>
<dbReference type="EC" id="2.4.1.18" evidence="10"/>
<dbReference type="GO" id="GO:0005978">
    <property type="term" value="P:glycogen biosynthetic process"/>
    <property type="evidence" value="ECO:0007669"/>
    <property type="project" value="UniProtKB-UniRule"/>
</dbReference>
<dbReference type="Proteomes" id="UP000295711">
    <property type="component" value="Unassembled WGS sequence"/>
</dbReference>
<evidence type="ECO:0000256" key="1">
    <source>
        <dbReference type="ARBA" id="ARBA00000826"/>
    </source>
</evidence>
<dbReference type="Pfam" id="PF02806">
    <property type="entry name" value="Alpha-amylase_C"/>
    <property type="match status" value="1"/>
</dbReference>
<dbReference type="CDD" id="cd02855">
    <property type="entry name" value="E_set_GBE_prok_N"/>
    <property type="match status" value="1"/>
</dbReference>